<proteinExistence type="predicted"/>
<dbReference type="Proteomes" id="UP000075324">
    <property type="component" value="Unassembled WGS sequence"/>
</dbReference>
<accession>A0A150N1A5</accession>
<reference evidence="1 2" key="1">
    <citation type="submission" date="2016-01" db="EMBL/GenBank/DDBJ databases">
        <title>Draft Genome Sequences of Seven Thermophilic Sporeformers Isolated from Foods.</title>
        <authorList>
            <person name="Berendsen E.M."/>
            <person name="Wells-Bennik M.H."/>
            <person name="Krawcyk A.O."/>
            <person name="De Jong A."/>
            <person name="Holsappel S."/>
            <person name="Eijlander R.T."/>
            <person name="Kuipers O.P."/>
        </authorList>
    </citation>
    <scope>NUCLEOTIDE SEQUENCE [LARGE SCALE GENOMIC DNA]</scope>
    <source>
        <strain evidence="1 2">B4110</strain>
    </source>
</reference>
<name>A0A150N1A5_9BACL</name>
<evidence type="ECO:0000313" key="1">
    <source>
        <dbReference type="EMBL" id="KYD30443.1"/>
    </source>
</evidence>
<dbReference type="AlphaFoldDB" id="A0A150N1A5"/>
<gene>
    <name evidence="1" type="ORF">B4110_2134</name>
</gene>
<sequence>MMEKTVVPSRDLTNYADCPFHKNKKTERLKPLWFKAF</sequence>
<dbReference type="EMBL" id="LQYW01000051">
    <property type="protein sequence ID" value="KYD30443.1"/>
    <property type="molecule type" value="Genomic_DNA"/>
</dbReference>
<protein>
    <submittedName>
        <fullName evidence="1">Uncharacterized protein</fullName>
    </submittedName>
</protein>
<organism evidence="1 2">
    <name type="scientific">Parageobacillus toebii</name>
    <dbReference type="NCBI Taxonomy" id="153151"/>
    <lineage>
        <taxon>Bacteria</taxon>
        <taxon>Bacillati</taxon>
        <taxon>Bacillota</taxon>
        <taxon>Bacilli</taxon>
        <taxon>Bacillales</taxon>
        <taxon>Anoxybacillaceae</taxon>
        <taxon>Parageobacillus</taxon>
    </lineage>
</organism>
<evidence type="ECO:0000313" key="2">
    <source>
        <dbReference type="Proteomes" id="UP000075324"/>
    </source>
</evidence>
<comment type="caution">
    <text evidence="1">The sequence shown here is derived from an EMBL/GenBank/DDBJ whole genome shotgun (WGS) entry which is preliminary data.</text>
</comment>